<keyword evidence="2" id="KW-1185">Reference proteome</keyword>
<evidence type="ECO:0000313" key="1">
    <source>
        <dbReference type="EMBL" id="MDE8564015.1"/>
    </source>
</evidence>
<dbReference type="Proteomes" id="UP001213979">
    <property type="component" value="Unassembled WGS sequence"/>
</dbReference>
<proteinExistence type="predicted"/>
<organism evidence="1 2">
    <name type="scientific">Anoxybacteroides rupiense</name>
    <dbReference type="NCBI Taxonomy" id="311460"/>
    <lineage>
        <taxon>Bacteria</taxon>
        <taxon>Bacillati</taxon>
        <taxon>Bacillota</taxon>
        <taxon>Bacilli</taxon>
        <taxon>Bacillales</taxon>
        <taxon>Anoxybacillaceae</taxon>
        <taxon>Anoxybacteroides</taxon>
    </lineage>
</organism>
<accession>A0ABT5W3W2</accession>
<comment type="caution">
    <text evidence="1">The sequence shown here is derived from an EMBL/GenBank/DDBJ whole genome shotgun (WGS) entry which is preliminary data.</text>
</comment>
<protein>
    <submittedName>
        <fullName evidence="1">Uncharacterized protein</fullName>
    </submittedName>
</protein>
<sequence length="59" mass="6904">MRKIKAGGKETEGMMLNRQALELAKKVVDLDIKRDELFEQLILLVGDRAYELLRFVQNR</sequence>
<dbReference type="EMBL" id="JAQOTG010000007">
    <property type="protein sequence ID" value="MDE8564015.1"/>
    <property type="molecule type" value="Genomic_DNA"/>
</dbReference>
<gene>
    <name evidence="1" type="ORF">PNH38_08955</name>
</gene>
<evidence type="ECO:0000313" key="2">
    <source>
        <dbReference type="Proteomes" id="UP001213979"/>
    </source>
</evidence>
<reference evidence="1 2" key="1">
    <citation type="submission" date="2023-01" db="EMBL/GenBank/DDBJ databases">
        <title>Genome-based reclassification of Anoxybacillus geothermalis as a later heterotypic synonym of Anoxybacillus rupiensis.</title>
        <authorList>
            <person name="Inan Bektas K."/>
            <person name="Canakci S."/>
            <person name="Belduz A.A."/>
            <person name="Guler H.H."/>
        </authorList>
    </citation>
    <scope>NUCLEOTIDE SEQUENCE [LARGE SCALE GENOMIC DNA]</scope>
    <source>
        <strain evidence="1 2">DSM 17127</strain>
    </source>
</reference>
<name>A0ABT5W3W2_9BACL</name>